<name>A0A2N5M6H8_9BACI</name>
<evidence type="ECO:0000313" key="1">
    <source>
        <dbReference type="EMBL" id="PLT29893.1"/>
    </source>
</evidence>
<keyword evidence="2" id="KW-1185">Reference proteome</keyword>
<accession>A0A2N5M6H8</accession>
<reference evidence="1 2" key="1">
    <citation type="submission" date="2017-11" db="EMBL/GenBank/DDBJ databases">
        <title>Comparitive Functional Genomics of Dry Heat Resistant strains isolated from the Viking Spacecraft.</title>
        <authorList>
            <person name="Seuylemezian A."/>
            <person name="Cooper K."/>
            <person name="Vaishampayan P."/>
        </authorList>
    </citation>
    <scope>NUCLEOTIDE SEQUENCE [LARGE SCALE GENOMIC DNA]</scope>
    <source>
        <strain evidence="1 2">V1-29</strain>
    </source>
</reference>
<dbReference type="AlphaFoldDB" id="A0A2N5M6H8"/>
<sequence length="59" mass="6776">MSKQRLIIVHIWAFQSNLALLEFQKISKYEILGQSVDGKVIKAIENLAYTFMKVKSAAY</sequence>
<dbReference type="Proteomes" id="UP000234748">
    <property type="component" value="Unassembled WGS sequence"/>
</dbReference>
<evidence type="ECO:0000313" key="2">
    <source>
        <dbReference type="Proteomes" id="UP000234748"/>
    </source>
</evidence>
<dbReference type="EMBL" id="PGUY01000031">
    <property type="protein sequence ID" value="PLT29893.1"/>
    <property type="molecule type" value="Genomic_DNA"/>
</dbReference>
<gene>
    <name evidence="1" type="ORF">CUU66_10145</name>
</gene>
<proteinExistence type="predicted"/>
<protein>
    <submittedName>
        <fullName evidence="1">Uncharacterized protein</fullName>
    </submittedName>
</protein>
<comment type="caution">
    <text evidence="1">The sequence shown here is derived from an EMBL/GenBank/DDBJ whole genome shotgun (WGS) entry which is preliminary data.</text>
</comment>
<organism evidence="1 2">
    <name type="scientific">Peribacillus deserti</name>
    <dbReference type="NCBI Taxonomy" id="673318"/>
    <lineage>
        <taxon>Bacteria</taxon>
        <taxon>Bacillati</taxon>
        <taxon>Bacillota</taxon>
        <taxon>Bacilli</taxon>
        <taxon>Bacillales</taxon>
        <taxon>Bacillaceae</taxon>
        <taxon>Peribacillus</taxon>
    </lineage>
</organism>